<dbReference type="SUPFAM" id="SSF160387">
    <property type="entry name" value="NosL/MerB-like"/>
    <property type="match status" value="1"/>
</dbReference>
<dbReference type="InterPro" id="IPR006311">
    <property type="entry name" value="TAT_signal"/>
</dbReference>
<feature type="compositionally biased region" description="Acidic residues" evidence="1">
    <location>
        <begin position="35"/>
        <end position="49"/>
    </location>
</feature>
<sequence>MTDRSPSRPWSRRRLLAAAGVGSVAGLAGCTGGGDADDVVDPDDDDDGDGDSRSPHLVDHPVDEPLSFESDHLCGVCTMGVVNYPERNTQLAHENGEGIPFCSPGCLFAYYVAPEHFDGPDSPVANVWVTDFDTGELIDGFEAHYALEQDELRADDPMKIDPRVYADEETALEYVRQYDDLSEDDVIGLEEVDEDVARIYRSTRLP</sequence>
<reference evidence="3" key="1">
    <citation type="submission" date="2016-10" db="EMBL/GenBank/DDBJ databases">
        <authorList>
            <person name="Varghese N."/>
            <person name="Submissions S."/>
        </authorList>
    </citation>
    <scope>NUCLEOTIDE SEQUENCE [LARGE SCALE GENOMIC DNA]</scope>
    <source>
        <strain evidence="3">DSM 13078</strain>
    </source>
</reference>
<evidence type="ECO:0000256" key="1">
    <source>
        <dbReference type="SAM" id="MobiDB-lite"/>
    </source>
</evidence>
<proteinExistence type="predicted"/>
<dbReference type="PANTHER" id="PTHR41247:SF1">
    <property type="entry name" value="HTH-TYPE TRANSCRIPTIONAL REPRESSOR YCNK"/>
    <property type="match status" value="1"/>
</dbReference>
<dbReference type="RefSeq" id="WP_089786075.1">
    <property type="nucleotide sequence ID" value="NZ_FOKW01000002.1"/>
</dbReference>
<evidence type="ECO:0000313" key="3">
    <source>
        <dbReference type="Proteomes" id="UP000199161"/>
    </source>
</evidence>
<dbReference type="PROSITE" id="PS51257">
    <property type="entry name" value="PROKAR_LIPOPROTEIN"/>
    <property type="match status" value="1"/>
</dbReference>
<dbReference type="AlphaFoldDB" id="A0A1I1E8Z8"/>
<organism evidence="2 3">
    <name type="scientific">Natronobacterium haloterrestre</name>
    <name type="common">Halobiforma haloterrestris</name>
    <dbReference type="NCBI Taxonomy" id="148448"/>
    <lineage>
        <taxon>Archaea</taxon>
        <taxon>Methanobacteriati</taxon>
        <taxon>Methanobacteriota</taxon>
        <taxon>Stenosarchaea group</taxon>
        <taxon>Halobacteria</taxon>
        <taxon>Halobacteriales</taxon>
        <taxon>Natrialbaceae</taxon>
        <taxon>Natronobacterium</taxon>
    </lineage>
</organism>
<dbReference type="PROSITE" id="PS51318">
    <property type="entry name" value="TAT"/>
    <property type="match status" value="1"/>
</dbReference>
<accession>A0A1I1E8Z8</accession>
<dbReference type="EMBL" id="FOKW01000002">
    <property type="protein sequence ID" value="SFB83564.1"/>
    <property type="molecule type" value="Genomic_DNA"/>
</dbReference>
<dbReference type="Proteomes" id="UP000199161">
    <property type="component" value="Unassembled WGS sequence"/>
</dbReference>
<dbReference type="PANTHER" id="PTHR41247">
    <property type="entry name" value="HTH-TYPE TRANSCRIPTIONAL REPRESSOR YCNK"/>
    <property type="match status" value="1"/>
</dbReference>
<keyword evidence="3" id="KW-1185">Reference proteome</keyword>
<name>A0A1I1E8Z8_NATHA</name>
<gene>
    <name evidence="2" type="ORF">SAMN05444422_102298</name>
</gene>
<protein>
    <submittedName>
        <fullName evidence="2">NosL protein</fullName>
    </submittedName>
</protein>
<evidence type="ECO:0000313" key="2">
    <source>
        <dbReference type="EMBL" id="SFB83564.1"/>
    </source>
</evidence>
<dbReference type="InterPro" id="IPR008719">
    <property type="entry name" value="N2O_reductase_NosL"/>
</dbReference>
<feature type="compositionally biased region" description="Basic and acidic residues" evidence="1">
    <location>
        <begin position="50"/>
        <end position="62"/>
    </location>
</feature>
<dbReference type="Pfam" id="PF05573">
    <property type="entry name" value="NosL"/>
    <property type="match status" value="1"/>
</dbReference>
<dbReference type="OrthoDB" id="241788at2157"/>
<feature type="region of interest" description="Disordered" evidence="1">
    <location>
        <begin position="25"/>
        <end position="62"/>
    </location>
</feature>